<comment type="catalytic activity">
    <reaction evidence="1 8">
        <text>Cleavage of hydrophobic, N-terminal signal or leader sequences from secreted and periplasmic proteins.</text>
        <dbReference type="EC" id="3.4.21.89"/>
    </reaction>
</comment>
<gene>
    <name evidence="11" type="primary">lepB</name>
    <name evidence="11" type="ORF">V3330_03230</name>
</gene>
<dbReference type="EC" id="3.4.21.89" evidence="3 8"/>
<dbReference type="InterPro" id="IPR000223">
    <property type="entry name" value="Pept_S26A_signal_pept_1"/>
</dbReference>
<dbReference type="RefSeq" id="WP_354694251.1">
    <property type="nucleotide sequence ID" value="NZ_JAZHOG010000002.1"/>
</dbReference>
<feature type="transmembrane region" description="Helical" evidence="8">
    <location>
        <begin position="47"/>
        <end position="68"/>
    </location>
</feature>
<keyword evidence="8" id="KW-1133">Transmembrane helix</keyword>
<evidence type="ECO:0000259" key="10">
    <source>
        <dbReference type="Pfam" id="PF10502"/>
    </source>
</evidence>
<keyword evidence="8" id="KW-0472">Membrane</keyword>
<evidence type="ECO:0000256" key="6">
    <source>
        <dbReference type="ARBA" id="ARBA00022801"/>
    </source>
</evidence>
<dbReference type="InterPro" id="IPR019756">
    <property type="entry name" value="Pept_S26A_signal_pept_1_Ser-AS"/>
</dbReference>
<feature type="transmembrane region" description="Helical" evidence="8">
    <location>
        <begin position="6"/>
        <end position="26"/>
    </location>
</feature>
<comment type="subcellular location">
    <subcellularLocation>
        <location evidence="9">Membrane</location>
        <topology evidence="9">Multi-pass membrane protein</topology>
    </subcellularLocation>
</comment>
<evidence type="ECO:0000256" key="3">
    <source>
        <dbReference type="ARBA" id="ARBA00013208"/>
    </source>
</evidence>
<dbReference type="GO" id="GO:0004252">
    <property type="term" value="F:serine-type endopeptidase activity"/>
    <property type="evidence" value="ECO:0007669"/>
    <property type="project" value="InterPro"/>
</dbReference>
<dbReference type="PANTHER" id="PTHR43390:SF1">
    <property type="entry name" value="CHLOROPLAST PROCESSING PEPTIDASE"/>
    <property type="match status" value="1"/>
</dbReference>
<dbReference type="InterPro" id="IPR019757">
    <property type="entry name" value="Pept_S26A_signal_pept_1_Lys-AS"/>
</dbReference>
<protein>
    <recommendedName>
        <fullName evidence="4 8">Signal peptidase I</fullName>
        <ecNumber evidence="3 8">3.4.21.89</ecNumber>
    </recommendedName>
</protein>
<evidence type="ECO:0000256" key="4">
    <source>
        <dbReference type="ARBA" id="ARBA00019232"/>
    </source>
</evidence>
<reference evidence="11 12" key="1">
    <citation type="submission" date="2024-02" db="EMBL/GenBank/DDBJ databases">
        <title>A novel Wenzhouxiangellaceae bacterium, isolated from coastal sediments.</title>
        <authorList>
            <person name="Du Z.-J."/>
            <person name="Ye Y.-Q."/>
            <person name="Zhang X.-Y."/>
        </authorList>
    </citation>
    <scope>NUCLEOTIDE SEQUENCE [LARGE SCALE GENOMIC DNA]</scope>
    <source>
        <strain evidence="11 12">CH-27</strain>
    </source>
</reference>
<dbReference type="InterPro" id="IPR036286">
    <property type="entry name" value="LexA/Signal_pep-like_sf"/>
</dbReference>
<evidence type="ECO:0000313" key="11">
    <source>
        <dbReference type="EMBL" id="MEJ8566630.1"/>
    </source>
</evidence>
<dbReference type="GO" id="GO:0006465">
    <property type="term" value="P:signal peptide processing"/>
    <property type="evidence" value="ECO:0007669"/>
    <property type="project" value="InterPro"/>
</dbReference>
<dbReference type="GO" id="GO:0009003">
    <property type="term" value="F:signal peptidase activity"/>
    <property type="evidence" value="ECO:0007669"/>
    <property type="project" value="UniProtKB-EC"/>
</dbReference>
<dbReference type="PROSITE" id="PS00501">
    <property type="entry name" value="SPASE_I_1"/>
    <property type="match status" value="1"/>
</dbReference>
<dbReference type="EMBL" id="JAZHOG010000002">
    <property type="protein sequence ID" value="MEJ8566630.1"/>
    <property type="molecule type" value="Genomic_DNA"/>
</dbReference>
<evidence type="ECO:0000256" key="8">
    <source>
        <dbReference type="RuleBase" id="RU003993"/>
    </source>
</evidence>
<dbReference type="PROSITE" id="PS00760">
    <property type="entry name" value="SPASE_I_2"/>
    <property type="match status" value="1"/>
</dbReference>
<evidence type="ECO:0000256" key="9">
    <source>
        <dbReference type="RuleBase" id="RU362042"/>
    </source>
</evidence>
<keyword evidence="6 8" id="KW-0378">Hydrolase</keyword>
<evidence type="ECO:0000256" key="1">
    <source>
        <dbReference type="ARBA" id="ARBA00000677"/>
    </source>
</evidence>
<dbReference type="AlphaFoldDB" id="A0AAW9RDX7"/>
<dbReference type="InterPro" id="IPR019533">
    <property type="entry name" value="Peptidase_S26"/>
</dbReference>
<keyword evidence="5 8" id="KW-0645">Protease</keyword>
<proteinExistence type="inferred from homology"/>
<dbReference type="Proteomes" id="UP001359886">
    <property type="component" value="Unassembled WGS sequence"/>
</dbReference>
<feature type="active site" evidence="7">
    <location>
        <position position="133"/>
    </location>
</feature>
<keyword evidence="8" id="KW-0812">Transmembrane</keyword>
<feature type="active site" evidence="7">
    <location>
        <position position="78"/>
    </location>
</feature>
<dbReference type="Pfam" id="PF10502">
    <property type="entry name" value="Peptidase_S26"/>
    <property type="match status" value="1"/>
</dbReference>
<keyword evidence="12" id="KW-1185">Reference proteome</keyword>
<feature type="domain" description="Peptidase S26" evidence="10">
    <location>
        <begin position="48"/>
        <end position="245"/>
    </location>
</feature>
<dbReference type="PRINTS" id="PR00727">
    <property type="entry name" value="LEADERPTASE"/>
</dbReference>
<dbReference type="PANTHER" id="PTHR43390">
    <property type="entry name" value="SIGNAL PEPTIDASE I"/>
    <property type="match status" value="1"/>
</dbReference>
<comment type="caution">
    <text evidence="11">The sequence shown here is derived from an EMBL/GenBank/DDBJ whole genome shotgun (WGS) entry which is preliminary data.</text>
</comment>
<evidence type="ECO:0000313" key="12">
    <source>
        <dbReference type="Proteomes" id="UP001359886"/>
    </source>
</evidence>
<comment type="similarity">
    <text evidence="2 9">Belongs to the peptidase S26 family.</text>
</comment>
<sequence length="265" mass="29882">MPDFSLLLVVLTGVSGLIWLVDSLLFRRARMDRAVQNEVKQPRDPVIIEYSRSLFPVLLIVLLFRSFLFEPFKIPSGSMIPTLLVGDFIVVNKFAYGLKLPVVNTKIVDIGEPRRGDLVVFRYPVDPAVNFIKRLVGLPGDTVTYRDKRLYLNGELVETAPIGLYTTADVKCSTPRSDARLVHETLGDVEHDILIHEGSGSRDGQWVVPEGHYFMMGDNRDRSNDSREWGFVPEENLMGRAVGIWMNYDLNKGCGDFSRIGNGIH</sequence>
<dbReference type="PROSITE" id="PS00761">
    <property type="entry name" value="SPASE_I_3"/>
    <property type="match status" value="1"/>
</dbReference>
<dbReference type="GO" id="GO:0016020">
    <property type="term" value="C:membrane"/>
    <property type="evidence" value="ECO:0007669"/>
    <property type="project" value="UniProtKB-SubCell"/>
</dbReference>
<dbReference type="InterPro" id="IPR019758">
    <property type="entry name" value="Pept_S26A_signal_pept_1_CS"/>
</dbReference>
<dbReference type="SUPFAM" id="SSF51306">
    <property type="entry name" value="LexA/Signal peptidase"/>
    <property type="match status" value="1"/>
</dbReference>
<organism evidence="11 12">
    <name type="scientific">Elongatibacter sediminis</name>
    <dbReference type="NCBI Taxonomy" id="3119006"/>
    <lineage>
        <taxon>Bacteria</taxon>
        <taxon>Pseudomonadati</taxon>
        <taxon>Pseudomonadota</taxon>
        <taxon>Gammaproteobacteria</taxon>
        <taxon>Chromatiales</taxon>
        <taxon>Wenzhouxiangellaceae</taxon>
        <taxon>Elongatibacter</taxon>
    </lineage>
</organism>
<accession>A0AAW9RDX7</accession>
<dbReference type="Gene3D" id="2.10.109.10">
    <property type="entry name" value="Umud Fragment, subunit A"/>
    <property type="match status" value="1"/>
</dbReference>
<dbReference type="NCBIfam" id="TIGR02227">
    <property type="entry name" value="sigpep_I_bact"/>
    <property type="match status" value="1"/>
</dbReference>
<evidence type="ECO:0000256" key="5">
    <source>
        <dbReference type="ARBA" id="ARBA00022670"/>
    </source>
</evidence>
<dbReference type="CDD" id="cd06530">
    <property type="entry name" value="S26_SPase_I"/>
    <property type="match status" value="1"/>
</dbReference>
<name>A0AAW9RDX7_9GAMM</name>
<evidence type="ECO:0000256" key="7">
    <source>
        <dbReference type="PIRSR" id="PIRSR600223-1"/>
    </source>
</evidence>
<evidence type="ECO:0000256" key="2">
    <source>
        <dbReference type="ARBA" id="ARBA00009370"/>
    </source>
</evidence>